<dbReference type="STRING" id="1499967.U27_06746"/>
<name>A0A081C5A6_VECG1</name>
<evidence type="ECO:0000313" key="2">
    <source>
        <dbReference type="EMBL" id="GAK59761.1"/>
    </source>
</evidence>
<keyword evidence="1" id="KW-0175">Coiled coil</keyword>
<feature type="coiled-coil region" evidence="1">
    <location>
        <begin position="23"/>
        <end position="50"/>
    </location>
</feature>
<evidence type="ECO:0000256" key="1">
    <source>
        <dbReference type="SAM" id="Coils"/>
    </source>
</evidence>
<sequence length="201" mass="24169">MDKAAEHDHDQQQTVQTQLTELFEDFKTHLAKLERRLARMETTFEELRDSFRIQNPSQTVGASHETIDKFITEHIQERLAGKEKERDIDIEGVQSNWNYFVAQKGGYDEVLYMTVQDFLNFDDEPVEFFSFLLEKRTEEVKESLQHLQTEYENLQGNQLQKHFTELWELHHNLLKKKVIRTWKEEIFLEAFEAFLLWIQET</sequence>
<dbReference type="EMBL" id="DF820470">
    <property type="protein sequence ID" value="GAK59761.1"/>
    <property type="molecule type" value="Genomic_DNA"/>
</dbReference>
<dbReference type="Proteomes" id="UP000030661">
    <property type="component" value="Unassembled WGS sequence"/>
</dbReference>
<organism evidence="2">
    <name type="scientific">Vecturithrix granuli</name>
    <dbReference type="NCBI Taxonomy" id="1499967"/>
    <lineage>
        <taxon>Bacteria</taxon>
        <taxon>Candidatus Moduliflexota</taxon>
        <taxon>Candidatus Vecturitrichia</taxon>
        <taxon>Candidatus Vecturitrichales</taxon>
        <taxon>Candidatus Vecturitrichaceae</taxon>
        <taxon>Candidatus Vecturithrix</taxon>
    </lineage>
</organism>
<keyword evidence="3" id="KW-1185">Reference proteome</keyword>
<dbReference type="HOGENOM" id="CLU_1358229_0_0_0"/>
<proteinExistence type="predicted"/>
<evidence type="ECO:0000313" key="3">
    <source>
        <dbReference type="Proteomes" id="UP000030661"/>
    </source>
</evidence>
<dbReference type="AlphaFoldDB" id="A0A081C5A6"/>
<accession>A0A081C5A6</accession>
<protein>
    <submittedName>
        <fullName evidence="2">Uncharacterized protein</fullName>
    </submittedName>
</protein>
<gene>
    <name evidence="2" type="ORF">U27_06746</name>
</gene>
<reference evidence="2" key="1">
    <citation type="journal article" date="2015" name="PeerJ">
        <title>First genomic representation of candidate bacterial phylum KSB3 points to enhanced environmental sensing as a trigger of wastewater bulking.</title>
        <authorList>
            <person name="Sekiguchi Y."/>
            <person name="Ohashi A."/>
            <person name="Parks D.H."/>
            <person name="Yamauchi T."/>
            <person name="Tyson G.W."/>
            <person name="Hugenholtz P."/>
        </authorList>
    </citation>
    <scope>NUCLEOTIDE SEQUENCE [LARGE SCALE GENOMIC DNA]</scope>
</reference>